<keyword evidence="6" id="KW-0812">Transmembrane</keyword>
<evidence type="ECO:0000256" key="3">
    <source>
        <dbReference type="ARBA" id="ARBA00012438"/>
    </source>
</evidence>
<reference evidence="16" key="1">
    <citation type="submission" date="2018-12" db="EMBL/GenBank/DDBJ databases">
        <title>Tengunoibacter tsumagoiensis gen. nov., sp. nov., Dictyobacter kobayashii sp. nov., D. alpinus sp. nov., and D. joshuensis sp. nov. and description of Dictyobacteraceae fam. nov. within the order Ktedonobacterales isolated from Tengu-no-mugimeshi.</title>
        <authorList>
            <person name="Wang C.M."/>
            <person name="Zheng Y."/>
            <person name="Sakai Y."/>
            <person name="Toyoda A."/>
            <person name="Minakuchi Y."/>
            <person name="Abe K."/>
            <person name="Yokota A."/>
            <person name="Yabe S."/>
        </authorList>
    </citation>
    <scope>NUCLEOTIDE SEQUENCE [LARGE SCALE GENOMIC DNA]</scope>
    <source>
        <strain evidence="16">S-27</strain>
    </source>
</reference>
<dbReference type="PROSITE" id="PS50109">
    <property type="entry name" value="HIS_KIN"/>
    <property type="match status" value="1"/>
</dbReference>
<evidence type="ECO:0000256" key="8">
    <source>
        <dbReference type="ARBA" id="ARBA00022777"/>
    </source>
</evidence>
<dbReference type="GO" id="GO:0000156">
    <property type="term" value="F:phosphorelay response regulator activity"/>
    <property type="evidence" value="ECO:0007669"/>
    <property type="project" value="TreeGrafter"/>
</dbReference>
<dbReference type="CDD" id="cd00075">
    <property type="entry name" value="HATPase"/>
    <property type="match status" value="1"/>
</dbReference>
<dbReference type="InterPro" id="IPR000014">
    <property type="entry name" value="PAS"/>
</dbReference>
<dbReference type="PRINTS" id="PR00344">
    <property type="entry name" value="BCTRLSENSOR"/>
</dbReference>
<gene>
    <name evidence="15" type="ORF">KDAU_60730</name>
</gene>
<dbReference type="NCBIfam" id="TIGR00229">
    <property type="entry name" value="sensory_box"/>
    <property type="match status" value="1"/>
</dbReference>
<dbReference type="InterPro" id="IPR003594">
    <property type="entry name" value="HATPase_dom"/>
</dbReference>
<dbReference type="InterPro" id="IPR035965">
    <property type="entry name" value="PAS-like_dom_sf"/>
</dbReference>
<dbReference type="Gene3D" id="1.10.287.130">
    <property type="match status" value="1"/>
</dbReference>
<dbReference type="Gene3D" id="3.30.450.20">
    <property type="entry name" value="PAS domain"/>
    <property type="match status" value="1"/>
</dbReference>
<dbReference type="EC" id="2.7.13.3" evidence="3"/>
<dbReference type="SMART" id="SM00086">
    <property type="entry name" value="PAC"/>
    <property type="match status" value="1"/>
</dbReference>
<keyword evidence="10" id="KW-1133">Transmembrane helix</keyword>
<evidence type="ECO:0000256" key="6">
    <source>
        <dbReference type="ARBA" id="ARBA00022692"/>
    </source>
</evidence>
<proteinExistence type="predicted"/>
<dbReference type="FunFam" id="3.30.565.10:FF:000006">
    <property type="entry name" value="Sensor histidine kinase WalK"/>
    <property type="match status" value="1"/>
</dbReference>
<dbReference type="SUPFAM" id="SSF47384">
    <property type="entry name" value="Homodimeric domain of signal transducing histidine kinase"/>
    <property type="match status" value="1"/>
</dbReference>
<dbReference type="InterPro" id="IPR036097">
    <property type="entry name" value="HisK_dim/P_sf"/>
</dbReference>
<dbReference type="GO" id="GO:0000155">
    <property type="term" value="F:phosphorelay sensor kinase activity"/>
    <property type="evidence" value="ECO:0007669"/>
    <property type="project" value="InterPro"/>
</dbReference>
<evidence type="ECO:0000256" key="1">
    <source>
        <dbReference type="ARBA" id="ARBA00000085"/>
    </source>
</evidence>
<evidence type="ECO:0000259" key="14">
    <source>
        <dbReference type="PROSITE" id="PS50113"/>
    </source>
</evidence>
<dbReference type="InterPro" id="IPR003018">
    <property type="entry name" value="GAF"/>
</dbReference>
<dbReference type="InterPro" id="IPR000700">
    <property type="entry name" value="PAS-assoc_C"/>
</dbReference>
<dbReference type="InterPro" id="IPR003661">
    <property type="entry name" value="HisK_dim/P_dom"/>
</dbReference>
<feature type="domain" description="Histidine kinase" evidence="13">
    <location>
        <begin position="361"/>
        <end position="595"/>
    </location>
</feature>
<dbReference type="SUPFAM" id="SSF55785">
    <property type="entry name" value="PYP-like sensor domain (PAS domain)"/>
    <property type="match status" value="1"/>
</dbReference>
<keyword evidence="9" id="KW-0067">ATP-binding</keyword>
<dbReference type="SUPFAM" id="SSF55874">
    <property type="entry name" value="ATPase domain of HSP90 chaperone/DNA topoisomerase II/histidine kinase"/>
    <property type="match status" value="1"/>
</dbReference>
<dbReference type="GO" id="GO:0005524">
    <property type="term" value="F:ATP binding"/>
    <property type="evidence" value="ECO:0007669"/>
    <property type="project" value="UniProtKB-KW"/>
</dbReference>
<dbReference type="InterPro" id="IPR050351">
    <property type="entry name" value="BphY/WalK/GraS-like"/>
</dbReference>
<dbReference type="Pfam" id="PF01590">
    <property type="entry name" value="GAF"/>
    <property type="match status" value="1"/>
</dbReference>
<dbReference type="GO" id="GO:0007234">
    <property type="term" value="P:osmosensory signaling via phosphorelay pathway"/>
    <property type="evidence" value="ECO:0007669"/>
    <property type="project" value="TreeGrafter"/>
</dbReference>
<dbReference type="RefSeq" id="WP_126601243.1">
    <property type="nucleotide sequence ID" value="NZ_BIFQ01000002.1"/>
</dbReference>
<keyword evidence="11" id="KW-0902">Two-component regulatory system</keyword>
<dbReference type="SUPFAM" id="SSF55781">
    <property type="entry name" value="GAF domain-like"/>
    <property type="match status" value="1"/>
</dbReference>
<evidence type="ECO:0000256" key="7">
    <source>
        <dbReference type="ARBA" id="ARBA00022741"/>
    </source>
</evidence>
<dbReference type="PROSITE" id="PS50113">
    <property type="entry name" value="PAC"/>
    <property type="match status" value="1"/>
</dbReference>
<keyword evidence="5" id="KW-0808">Transferase</keyword>
<dbReference type="InterPro" id="IPR029016">
    <property type="entry name" value="GAF-like_dom_sf"/>
</dbReference>
<dbReference type="GO" id="GO:0030295">
    <property type="term" value="F:protein kinase activator activity"/>
    <property type="evidence" value="ECO:0007669"/>
    <property type="project" value="TreeGrafter"/>
</dbReference>
<dbReference type="InterPro" id="IPR036890">
    <property type="entry name" value="HATPase_C_sf"/>
</dbReference>
<dbReference type="SMART" id="SM00387">
    <property type="entry name" value="HATPase_c"/>
    <property type="match status" value="1"/>
</dbReference>
<dbReference type="PANTHER" id="PTHR42878:SF7">
    <property type="entry name" value="SENSOR HISTIDINE KINASE GLRK"/>
    <property type="match status" value="1"/>
</dbReference>
<dbReference type="Pfam" id="PF00512">
    <property type="entry name" value="HisKA"/>
    <property type="match status" value="1"/>
</dbReference>
<evidence type="ECO:0000256" key="4">
    <source>
        <dbReference type="ARBA" id="ARBA00022553"/>
    </source>
</evidence>
<dbReference type="CDD" id="cd00082">
    <property type="entry name" value="HisKA"/>
    <property type="match status" value="1"/>
</dbReference>
<evidence type="ECO:0000256" key="9">
    <source>
        <dbReference type="ARBA" id="ARBA00022840"/>
    </source>
</evidence>
<evidence type="ECO:0000256" key="10">
    <source>
        <dbReference type="ARBA" id="ARBA00022989"/>
    </source>
</evidence>
<evidence type="ECO:0000256" key="11">
    <source>
        <dbReference type="ARBA" id="ARBA00023012"/>
    </source>
</evidence>
<dbReference type="SMART" id="SM00091">
    <property type="entry name" value="PAS"/>
    <property type="match status" value="1"/>
</dbReference>
<dbReference type="Proteomes" id="UP000287224">
    <property type="component" value="Unassembled WGS sequence"/>
</dbReference>
<comment type="subcellular location">
    <subcellularLocation>
        <location evidence="2">Membrane</location>
        <topology evidence="2">Multi-pass membrane protein</topology>
    </subcellularLocation>
</comment>
<dbReference type="Gene3D" id="3.30.450.40">
    <property type="match status" value="1"/>
</dbReference>
<keyword evidence="12" id="KW-0472">Membrane</keyword>
<dbReference type="SMART" id="SM00388">
    <property type="entry name" value="HisKA"/>
    <property type="match status" value="1"/>
</dbReference>
<evidence type="ECO:0000259" key="13">
    <source>
        <dbReference type="PROSITE" id="PS50109"/>
    </source>
</evidence>
<organism evidence="15 16">
    <name type="scientific">Dictyobacter aurantiacus</name>
    <dbReference type="NCBI Taxonomy" id="1936993"/>
    <lineage>
        <taxon>Bacteria</taxon>
        <taxon>Bacillati</taxon>
        <taxon>Chloroflexota</taxon>
        <taxon>Ktedonobacteria</taxon>
        <taxon>Ktedonobacterales</taxon>
        <taxon>Dictyobacteraceae</taxon>
        <taxon>Dictyobacter</taxon>
    </lineage>
</organism>
<comment type="caution">
    <text evidence="15">The sequence shown here is derived from an EMBL/GenBank/DDBJ whole genome shotgun (WGS) entry which is preliminary data.</text>
</comment>
<dbReference type="InterPro" id="IPR005467">
    <property type="entry name" value="His_kinase_dom"/>
</dbReference>
<protein>
    <recommendedName>
        <fullName evidence="3">histidine kinase</fullName>
        <ecNumber evidence="3">2.7.13.3</ecNumber>
    </recommendedName>
</protein>
<dbReference type="AlphaFoldDB" id="A0A401ZPN0"/>
<dbReference type="Pfam" id="PF13426">
    <property type="entry name" value="PAS_9"/>
    <property type="match status" value="1"/>
</dbReference>
<keyword evidence="7" id="KW-0547">Nucleotide-binding</keyword>
<evidence type="ECO:0000256" key="12">
    <source>
        <dbReference type="ARBA" id="ARBA00023136"/>
    </source>
</evidence>
<evidence type="ECO:0000313" key="15">
    <source>
        <dbReference type="EMBL" id="GCE08744.1"/>
    </source>
</evidence>
<keyword evidence="16" id="KW-1185">Reference proteome</keyword>
<dbReference type="Gene3D" id="3.30.565.10">
    <property type="entry name" value="Histidine kinase-like ATPase, C-terminal domain"/>
    <property type="match status" value="1"/>
</dbReference>
<sequence>MNKTTDNPHREGAHQKVKGLAQWLEAAFKAITDAVLIYNLDGEVLHINPAALSLFECDSAQDVIGHKCFQLFDRYHIFDENRKQLIAQQLWLNHVMSGSDGHSSDQTQDIIMRMPSGNERQLNIAASPVHDQYGKMVGGVCVFRDVTEQRQQSRQALQTLASLLVVAEEIVRIPDRASHMDEKNGNLFPSKKSTAQHLTQFLHQVLECRLVGISLLTPSQHLQLTGVSGLPEDLVMAAKKEVNQSTLADYFDEADIQKLYANQTLVRNLRQDPFKKRSTFGMSNVLIAPMLMETQLIGVCFIDRDEKRSYTQEEIAVVKAIAKLNALAIERVRLSGKWAQAHSNEMALQEINHRFDTFLGIASHELRTPLTGIYGNVQLVLRRIEKLKKQDVETIAVSMLSENERIQQPLQEILSRSLTLDRMIGDLLDASRIRADKFVITLHPSDLKEIVHTTVEDLQKVTLDRQINLHLPDTQSIPINADVDRISQVIHNYITNALKYSPLECQVNVYLKTSQGQAHVEVHDEGPGLSPEAQEHVWERFYRAKGIEVQYGSGAGLGLGLYICRMIIERHRGRIGLISKQGKGSTFWFSLPIAAHPT</sequence>
<dbReference type="Pfam" id="PF02518">
    <property type="entry name" value="HATPase_c"/>
    <property type="match status" value="1"/>
</dbReference>
<name>A0A401ZPN0_9CHLR</name>
<evidence type="ECO:0000313" key="16">
    <source>
        <dbReference type="Proteomes" id="UP000287224"/>
    </source>
</evidence>
<feature type="domain" description="PAC" evidence="14">
    <location>
        <begin position="106"/>
        <end position="158"/>
    </location>
</feature>
<keyword evidence="4" id="KW-0597">Phosphoprotein</keyword>
<dbReference type="InterPro" id="IPR004358">
    <property type="entry name" value="Sig_transdc_His_kin-like_C"/>
</dbReference>
<dbReference type="InterPro" id="IPR001610">
    <property type="entry name" value="PAC"/>
</dbReference>
<dbReference type="CDD" id="cd00130">
    <property type="entry name" value="PAS"/>
    <property type="match status" value="1"/>
</dbReference>
<dbReference type="GO" id="GO:0016020">
    <property type="term" value="C:membrane"/>
    <property type="evidence" value="ECO:0007669"/>
    <property type="project" value="UniProtKB-SubCell"/>
</dbReference>
<evidence type="ECO:0000256" key="5">
    <source>
        <dbReference type="ARBA" id="ARBA00022679"/>
    </source>
</evidence>
<dbReference type="PANTHER" id="PTHR42878">
    <property type="entry name" value="TWO-COMPONENT HISTIDINE KINASE"/>
    <property type="match status" value="1"/>
</dbReference>
<keyword evidence="8" id="KW-0418">Kinase</keyword>
<accession>A0A401ZPN0</accession>
<dbReference type="EMBL" id="BIFQ01000002">
    <property type="protein sequence ID" value="GCE08744.1"/>
    <property type="molecule type" value="Genomic_DNA"/>
</dbReference>
<comment type="catalytic activity">
    <reaction evidence="1">
        <text>ATP + protein L-histidine = ADP + protein N-phospho-L-histidine.</text>
        <dbReference type="EC" id="2.7.13.3"/>
    </reaction>
</comment>
<dbReference type="OrthoDB" id="140857at2"/>
<evidence type="ECO:0000256" key="2">
    <source>
        <dbReference type="ARBA" id="ARBA00004141"/>
    </source>
</evidence>